<dbReference type="Proteomes" id="UP001177595">
    <property type="component" value="Chromosome"/>
</dbReference>
<protein>
    <submittedName>
        <fullName evidence="2">Uncharacterized protein</fullName>
    </submittedName>
</protein>
<organism evidence="2 3">
    <name type="scientific">Arsenophonus nasoniae</name>
    <name type="common">son-killer infecting Nasonia vitripennis</name>
    <dbReference type="NCBI Taxonomy" id="638"/>
    <lineage>
        <taxon>Bacteria</taxon>
        <taxon>Pseudomonadati</taxon>
        <taxon>Pseudomonadota</taxon>
        <taxon>Gammaproteobacteria</taxon>
        <taxon>Enterobacterales</taxon>
        <taxon>Morganellaceae</taxon>
        <taxon>Arsenophonus</taxon>
    </lineage>
</organism>
<dbReference type="EMBL" id="CP123504">
    <property type="protein sequence ID" value="WGM02928.1"/>
    <property type="molecule type" value="Genomic_DNA"/>
</dbReference>
<gene>
    <name evidence="1" type="ORF">QE210_01045</name>
    <name evidence="2" type="ORF">QE210_07640</name>
</gene>
<name>A0AA95GPI0_9GAMM</name>
<sequence>MDLSQFETLANQRIDDLLKVIDEKIDIIKEINISDFIKARELNKHECCNCSLKNHQITSLPKDEEDRLLLVIKYTIDNKVNELESKFHRLQLGV</sequence>
<proteinExistence type="predicted"/>
<evidence type="ECO:0000313" key="3">
    <source>
        <dbReference type="Proteomes" id="UP001177595"/>
    </source>
</evidence>
<dbReference type="AlphaFoldDB" id="A0AA95GPI0"/>
<dbReference type="EMBL" id="CP123504">
    <property type="protein sequence ID" value="WGM01745.1"/>
    <property type="molecule type" value="Genomic_DNA"/>
</dbReference>
<accession>A0AA95GPI0</accession>
<evidence type="ECO:0000313" key="2">
    <source>
        <dbReference type="EMBL" id="WGM02928.1"/>
    </source>
</evidence>
<evidence type="ECO:0000313" key="1">
    <source>
        <dbReference type="EMBL" id="WGM01745.1"/>
    </source>
</evidence>
<dbReference type="RefSeq" id="WP_280625177.1">
    <property type="nucleotide sequence ID" value="NZ_CP123504.1"/>
</dbReference>
<reference evidence="2" key="1">
    <citation type="submission" date="2023-04" db="EMBL/GenBank/DDBJ databases">
        <title>Genome dynamics across the evolutionary transition to endosymbiosis.</title>
        <authorList>
            <person name="Siozios S."/>
            <person name="Nadal-Jimenez P."/>
            <person name="Azagi T."/>
            <person name="Sprong H."/>
            <person name="Frost C.L."/>
            <person name="Parratt S.R."/>
            <person name="Taylor G."/>
            <person name="Brettell L."/>
            <person name="Lew K.C."/>
            <person name="Croft L."/>
            <person name="King K.C."/>
            <person name="Brockhurst M.A."/>
            <person name="Hypsa V."/>
            <person name="Novakova E."/>
            <person name="Darby A.C."/>
            <person name="Hurst G.D.D."/>
        </authorList>
    </citation>
    <scope>NUCLEOTIDE SEQUENCE</scope>
    <source>
        <strain evidence="2">APv</strain>
    </source>
</reference>